<accession>A0A8X6PV51</accession>
<evidence type="ECO:0000313" key="3">
    <source>
        <dbReference type="Proteomes" id="UP000887013"/>
    </source>
</evidence>
<feature type="compositionally biased region" description="Basic and acidic residues" evidence="1">
    <location>
        <begin position="87"/>
        <end position="106"/>
    </location>
</feature>
<proteinExistence type="predicted"/>
<organism evidence="2 3">
    <name type="scientific">Nephila pilipes</name>
    <name type="common">Giant wood spider</name>
    <name type="synonym">Nephila maculata</name>
    <dbReference type="NCBI Taxonomy" id="299642"/>
    <lineage>
        <taxon>Eukaryota</taxon>
        <taxon>Metazoa</taxon>
        <taxon>Ecdysozoa</taxon>
        <taxon>Arthropoda</taxon>
        <taxon>Chelicerata</taxon>
        <taxon>Arachnida</taxon>
        <taxon>Araneae</taxon>
        <taxon>Araneomorphae</taxon>
        <taxon>Entelegynae</taxon>
        <taxon>Araneoidea</taxon>
        <taxon>Nephilidae</taxon>
        <taxon>Nephila</taxon>
    </lineage>
</organism>
<feature type="compositionally biased region" description="Basic residues" evidence="1">
    <location>
        <begin position="114"/>
        <end position="123"/>
    </location>
</feature>
<sequence>LKKFKSRSHEKVSQYAGTLSQRKTSKSSEENTLQEEEPQRHQRSERRRQAEGTGNRTLSRVSRRTNQEKKELQKERPLNKPQRRHENRFSEGSRGEAPRRFRERPSAESSTRNSKVRHIKQIR</sequence>
<protein>
    <submittedName>
        <fullName evidence="2">Uncharacterized protein</fullName>
    </submittedName>
</protein>
<dbReference type="Proteomes" id="UP000887013">
    <property type="component" value="Unassembled WGS sequence"/>
</dbReference>
<keyword evidence="3" id="KW-1185">Reference proteome</keyword>
<evidence type="ECO:0000313" key="2">
    <source>
        <dbReference type="EMBL" id="GFT82882.1"/>
    </source>
</evidence>
<feature type="compositionally biased region" description="Basic and acidic residues" evidence="1">
    <location>
        <begin position="37"/>
        <end position="50"/>
    </location>
</feature>
<dbReference type="EMBL" id="BMAW01023456">
    <property type="protein sequence ID" value="GFT82882.1"/>
    <property type="molecule type" value="Genomic_DNA"/>
</dbReference>
<name>A0A8X6PV51_NEPPI</name>
<feature type="region of interest" description="Disordered" evidence="1">
    <location>
        <begin position="1"/>
        <end position="123"/>
    </location>
</feature>
<reference evidence="2" key="1">
    <citation type="submission" date="2020-08" db="EMBL/GenBank/DDBJ databases">
        <title>Multicomponent nature underlies the extraordinary mechanical properties of spider dragline silk.</title>
        <authorList>
            <person name="Kono N."/>
            <person name="Nakamura H."/>
            <person name="Mori M."/>
            <person name="Yoshida Y."/>
            <person name="Ohtoshi R."/>
            <person name="Malay A.D."/>
            <person name="Moran D.A.P."/>
            <person name="Tomita M."/>
            <person name="Numata K."/>
            <person name="Arakawa K."/>
        </authorList>
    </citation>
    <scope>NUCLEOTIDE SEQUENCE</scope>
</reference>
<feature type="compositionally biased region" description="Basic and acidic residues" evidence="1">
    <location>
        <begin position="65"/>
        <end position="78"/>
    </location>
</feature>
<gene>
    <name evidence="2" type="ORF">NPIL_625761</name>
</gene>
<feature type="non-terminal residue" evidence="2">
    <location>
        <position position="1"/>
    </location>
</feature>
<dbReference type="AlphaFoldDB" id="A0A8X6PV51"/>
<evidence type="ECO:0000256" key="1">
    <source>
        <dbReference type="SAM" id="MobiDB-lite"/>
    </source>
</evidence>
<comment type="caution">
    <text evidence="2">The sequence shown here is derived from an EMBL/GenBank/DDBJ whole genome shotgun (WGS) entry which is preliminary data.</text>
</comment>